<accession>A0A1I7ZWV3</accession>
<protein>
    <submittedName>
        <fullName evidence="2">Uncharacterized protein</fullName>
    </submittedName>
</protein>
<dbReference type="WBParaSite" id="L893_g30377.t1">
    <property type="protein sequence ID" value="L893_g30377.t1"/>
    <property type="gene ID" value="L893_g30377"/>
</dbReference>
<dbReference type="Proteomes" id="UP000095287">
    <property type="component" value="Unplaced"/>
</dbReference>
<proteinExistence type="predicted"/>
<evidence type="ECO:0000313" key="1">
    <source>
        <dbReference type="Proteomes" id="UP000095287"/>
    </source>
</evidence>
<sequence length="66" mass="7356">MSSRRSCKEGTAAWRPYYTAVGRVMPRATSPRRGQSDALLRCDAHVLGSVAKQAILTYIVFLHLFS</sequence>
<organism evidence="1 2">
    <name type="scientific">Steinernema glaseri</name>
    <dbReference type="NCBI Taxonomy" id="37863"/>
    <lineage>
        <taxon>Eukaryota</taxon>
        <taxon>Metazoa</taxon>
        <taxon>Ecdysozoa</taxon>
        <taxon>Nematoda</taxon>
        <taxon>Chromadorea</taxon>
        <taxon>Rhabditida</taxon>
        <taxon>Tylenchina</taxon>
        <taxon>Panagrolaimomorpha</taxon>
        <taxon>Strongyloidoidea</taxon>
        <taxon>Steinernematidae</taxon>
        <taxon>Steinernema</taxon>
    </lineage>
</organism>
<reference evidence="2" key="1">
    <citation type="submission" date="2016-11" db="UniProtKB">
        <authorList>
            <consortium name="WormBaseParasite"/>
        </authorList>
    </citation>
    <scope>IDENTIFICATION</scope>
</reference>
<name>A0A1I7ZWV3_9BILA</name>
<evidence type="ECO:0000313" key="2">
    <source>
        <dbReference type="WBParaSite" id="L893_g30377.t1"/>
    </source>
</evidence>
<dbReference type="AlphaFoldDB" id="A0A1I7ZWV3"/>
<keyword evidence="1" id="KW-1185">Reference proteome</keyword>